<sequence length="151" mass="16859">MDADFREKKSTRPCDCTREPSPGSPTPSPASETWRQACHALRQPDANLKLQILEEKNPHVHVIALESPSLAPPPALLHQRCGDWHATVLMPDGKSQIASAFDKCVSNHPLYPPRKPIHPRVPTPLSRILNSPDTSKSSYYHFFPILFNLPA</sequence>
<proteinExistence type="predicted"/>
<organism evidence="2 3">
    <name type="scientific">Caerostris darwini</name>
    <dbReference type="NCBI Taxonomy" id="1538125"/>
    <lineage>
        <taxon>Eukaryota</taxon>
        <taxon>Metazoa</taxon>
        <taxon>Ecdysozoa</taxon>
        <taxon>Arthropoda</taxon>
        <taxon>Chelicerata</taxon>
        <taxon>Arachnida</taxon>
        <taxon>Araneae</taxon>
        <taxon>Araneomorphae</taxon>
        <taxon>Entelegynae</taxon>
        <taxon>Araneoidea</taxon>
        <taxon>Araneidae</taxon>
        <taxon>Caerostris</taxon>
    </lineage>
</organism>
<dbReference type="Proteomes" id="UP001054837">
    <property type="component" value="Unassembled WGS sequence"/>
</dbReference>
<gene>
    <name evidence="2" type="ORF">CDAR_10951</name>
</gene>
<evidence type="ECO:0000313" key="3">
    <source>
        <dbReference type="Proteomes" id="UP001054837"/>
    </source>
</evidence>
<dbReference type="AlphaFoldDB" id="A0AAV4W791"/>
<reference evidence="2 3" key="1">
    <citation type="submission" date="2021-06" db="EMBL/GenBank/DDBJ databases">
        <title>Caerostris darwini draft genome.</title>
        <authorList>
            <person name="Kono N."/>
            <person name="Arakawa K."/>
        </authorList>
    </citation>
    <scope>NUCLEOTIDE SEQUENCE [LARGE SCALE GENOMIC DNA]</scope>
</reference>
<evidence type="ECO:0000313" key="2">
    <source>
        <dbReference type="EMBL" id="GIY78233.1"/>
    </source>
</evidence>
<evidence type="ECO:0000256" key="1">
    <source>
        <dbReference type="SAM" id="MobiDB-lite"/>
    </source>
</evidence>
<accession>A0AAV4W791</accession>
<dbReference type="EMBL" id="BPLQ01014215">
    <property type="protein sequence ID" value="GIY78233.1"/>
    <property type="molecule type" value="Genomic_DNA"/>
</dbReference>
<feature type="region of interest" description="Disordered" evidence="1">
    <location>
        <begin position="1"/>
        <end position="33"/>
    </location>
</feature>
<keyword evidence="3" id="KW-1185">Reference proteome</keyword>
<feature type="compositionally biased region" description="Basic and acidic residues" evidence="1">
    <location>
        <begin position="1"/>
        <end position="18"/>
    </location>
</feature>
<name>A0AAV4W791_9ARAC</name>
<comment type="caution">
    <text evidence="2">The sequence shown here is derived from an EMBL/GenBank/DDBJ whole genome shotgun (WGS) entry which is preliminary data.</text>
</comment>
<protein>
    <submittedName>
        <fullName evidence="2">Uncharacterized protein</fullName>
    </submittedName>
</protein>